<evidence type="ECO:0000256" key="2">
    <source>
        <dbReference type="ARBA" id="ARBA00010752"/>
    </source>
</evidence>
<evidence type="ECO:0000256" key="8">
    <source>
        <dbReference type="ARBA" id="ARBA00022932"/>
    </source>
</evidence>
<feature type="domain" description="DNA polymerase III beta sliding clamp central" evidence="12">
    <location>
        <begin position="131"/>
        <end position="246"/>
    </location>
</feature>
<feature type="domain" description="DNA polymerase III beta sliding clamp C-terminal" evidence="13">
    <location>
        <begin position="249"/>
        <end position="368"/>
    </location>
</feature>
<evidence type="ECO:0000313" key="15">
    <source>
        <dbReference type="Proteomes" id="UP000182178"/>
    </source>
</evidence>
<keyword evidence="9" id="KW-0238">DNA-binding</keyword>
<evidence type="ECO:0000256" key="1">
    <source>
        <dbReference type="ARBA" id="ARBA00004496"/>
    </source>
</evidence>
<evidence type="ECO:0000259" key="11">
    <source>
        <dbReference type="Pfam" id="PF00712"/>
    </source>
</evidence>
<comment type="similarity">
    <text evidence="2 10">Belongs to the beta sliding clamp family.</text>
</comment>
<evidence type="ECO:0000256" key="10">
    <source>
        <dbReference type="PIRNR" id="PIRNR000804"/>
    </source>
</evidence>
<comment type="caution">
    <text evidence="14">The sequence shown here is derived from an EMBL/GenBank/DDBJ whole genome shotgun (WGS) entry which is preliminary data.</text>
</comment>
<dbReference type="Pfam" id="PF02767">
    <property type="entry name" value="DNA_pol3_beta_2"/>
    <property type="match status" value="1"/>
</dbReference>
<reference evidence="14 15" key="1">
    <citation type="submission" date="2015-08" db="EMBL/GenBank/DDBJ databases">
        <authorList>
            <person name="Varghese N."/>
        </authorList>
    </citation>
    <scope>NUCLEOTIDE SEQUENCE [LARGE SCALE GENOMIC DNA]</scope>
    <source>
        <strain evidence="14 15">DSM 18167</strain>
    </source>
</reference>
<keyword evidence="4 10" id="KW-0963">Cytoplasm</keyword>
<dbReference type="InterPro" id="IPR022634">
    <property type="entry name" value="DNA_polIII_beta_N"/>
</dbReference>
<dbReference type="InterPro" id="IPR022637">
    <property type="entry name" value="DNA_polIII_beta_cen"/>
</dbReference>
<dbReference type="PIRSF" id="PIRSF000804">
    <property type="entry name" value="DNA_pol_III_b"/>
    <property type="match status" value="1"/>
</dbReference>
<dbReference type="SUPFAM" id="SSF55979">
    <property type="entry name" value="DNA clamp"/>
    <property type="match status" value="3"/>
</dbReference>
<dbReference type="CDD" id="cd00140">
    <property type="entry name" value="beta_clamp"/>
    <property type="match status" value="1"/>
</dbReference>
<evidence type="ECO:0000259" key="13">
    <source>
        <dbReference type="Pfam" id="PF02768"/>
    </source>
</evidence>
<dbReference type="InterPro" id="IPR046938">
    <property type="entry name" value="DNA_clamp_sf"/>
</dbReference>
<gene>
    <name evidence="14" type="ORF">Ga0061061_11194</name>
</gene>
<evidence type="ECO:0000256" key="3">
    <source>
        <dbReference type="ARBA" id="ARBA00021035"/>
    </source>
</evidence>
<dbReference type="InterPro" id="IPR022635">
    <property type="entry name" value="DNA_polIII_beta_C"/>
</dbReference>
<dbReference type="PANTHER" id="PTHR30478:SF0">
    <property type="entry name" value="BETA SLIDING CLAMP"/>
    <property type="match status" value="1"/>
</dbReference>
<dbReference type="SMART" id="SM00480">
    <property type="entry name" value="POL3Bc"/>
    <property type="match status" value="1"/>
</dbReference>
<dbReference type="PANTHER" id="PTHR30478">
    <property type="entry name" value="DNA POLYMERASE III SUBUNIT BETA"/>
    <property type="match status" value="1"/>
</dbReference>
<keyword evidence="5 10" id="KW-0808">Transferase</keyword>
<dbReference type="Pfam" id="PF02768">
    <property type="entry name" value="DNA_pol3_beta_3"/>
    <property type="match status" value="1"/>
</dbReference>
<comment type="subcellular location">
    <subcellularLocation>
        <location evidence="1 10">Cytoplasm</location>
    </subcellularLocation>
</comment>
<dbReference type="Gene3D" id="3.10.150.10">
    <property type="entry name" value="DNA Polymerase III, subunit A, domain 2"/>
    <property type="match status" value="1"/>
</dbReference>
<evidence type="ECO:0000256" key="5">
    <source>
        <dbReference type="ARBA" id="ARBA00022679"/>
    </source>
</evidence>
<dbReference type="NCBIfam" id="TIGR00663">
    <property type="entry name" value="dnan"/>
    <property type="match status" value="1"/>
</dbReference>
<keyword evidence="7 10" id="KW-0235">DNA replication</keyword>
<sequence length="369" mass="39033">MKLVIDRADLLKPLAALNRIVERRTTIPILANVLLRAEGGRLNLAATDLDIWAEASVPAAVGEPGALTVPAATLNDIARKLPDGCQIELAAEAGGARLSVKAGRSRFVLQALPVDDWPDVSADDLPHQFALPAKTLQRILAHTTFAISTEETRYYLNGIHLHADGEGLLNAVATDGHRLAHLTVPLPEGAADMPGIIVPRKTVGEIARLVADAEGDIDIAVSRAKVRFVVGGITLTSKLIDGTFPDYQRVIPTSNDRVAVLDTATVKDAVARVATITGENGRAVKMEFAPGVLTLSVSNADTGEAREEIEADFEGEPLAIGFNGRYLAEVLGIAASDTVRLALADPGSPCLIKSHESADALIVLMPMRV</sequence>
<keyword evidence="15" id="KW-1185">Reference proteome</keyword>
<keyword evidence="8 10" id="KW-0239">DNA-directed DNA polymerase</keyword>
<organism evidence="14 15">
    <name type="scientific">Chelatococcus sambhunathii</name>
    <dbReference type="NCBI Taxonomy" id="363953"/>
    <lineage>
        <taxon>Bacteria</taxon>
        <taxon>Pseudomonadati</taxon>
        <taxon>Pseudomonadota</taxon>
        <taxon>Alphaproteobacteria</taxon>
        <taxon>Hyphomicrobiales</taxon>
        <taxon>Chelatococcaceae</taxon>
        <taxon>Chelatococcus</taxon>
    </lineage>
</organism>
<feature type="domain" description="DNA polymerase III beta sliding clamp N-terminal" evidence="11">
    <location>
        <begin position="1"/>
        <end position="120"/>
    </location>
</feature>
<dbReference type="Gene3D" id="3.70.10.10">
    <property type="match status" value="1"/>
</dbReference>
<evidence type="ECO:0000256" key="7">
    <source>
        <dbReference type="ARBA" id="ARBA00022705"/>
    </source>
</evidence>
<dbReference type="RefSeq" id="WP_055460607.1">
    <property type="nucleotide sequence ID" value="NZ_CYHC01000011.1"/>
</dbReference>
<evidence type="ECO:0000256" key="9">
    <source>
        <dbReference type="ARBA" id="ARBA00023125"/>
    </source>
</evidence>
<evidence type="ECO:0000259" key="12">
    <source>
        <dbReference type="Pfam" id="PF02767"/>
    </source>
</evidence>
<protein>
    <recommendedName>
        <fullName evidence="3 10">Beta sliding clamp</fullName>
    </recommendedName>
</protein>
<dbReference type="InterPro" id="IPR001001">
    <property type="entry name" value="DNA_polIII_beta"/>
</dbReference>
<dbReference type="Proteomes" id="UP000182178">
    <property type="component" value="Unassembled WGS sequence"/>
</dbReference>
<comment type="subunit">
    <text evidence="10">Forms a ring-shaped head-to-tail homodimer around DNA.</text>
</comment>
<dbReference type="EMBL" id="CYHC01000011">
    <property type="protein sequence ID" value="CUA90169.1"/>
    <property type="molecule type" value="Genomic_DNA"/>
</dbReference>
<evidence type="ECO:0000313" key="14">
    <source>
        <dbReference type="EMBL" id="CUA90169.1"/>
    </source>
</evidence>
<proteinExistence type="inferred from homology"/>
<name>A0ABP2A7K2_9HYPH</name>
<evidence type="ECO:0000256" key="4">
    <source>
        <dbReference type="ARBA" id="ARBA00022490"/>
    </source>
</evidence>
<evidence type="ECO:0000256" key="6">
    <source>
        <dbReference type="ARBA" id="ARBA00022695"/>
    </source>
</evidence>
<dbReference type="Pfam" id="PF00712">
    <property type="entry name" value="DNA_pol3_beta"/>
    <property type="match status" value="1"/>
</dbReference>
<keyword evidence="6 10" id="KW-0548">Nucleotidyltransferase</keyword>
<accession>A0ABP2A7K2</accession>
<comment type="function">
    <text evidence="10">Confers DNA tethering and processivity to DNA polymerases and other proteins. Acts as a clamp, forming a ring around DNA (a reaction catalyzed by the clamp-loading complex) which diffuses in an ATP-independent manner freely and bidirectionally along dsDNA. Initially characterized for its ability to contact the catalytic subunit of DNA polymerase III (Pol III), a complex, multichain enzyme responsible for most of the replicative synthesis in bacteria; Pol III exhibits 3'-5' exonuclease proofreading activity. The beta chain is required for initiation of replication as well as for processivity of DNA replication.</text>
</comment>